<name>A0A402DCA9_MICAE</name>
<organism evidence="2 3">
    <name type="scientific">Microcystis aeruginosa NIES-4285</name>
    <dbReference type="NCBI Taxonomy" id="2497681"/>
    <lineage>
        <taxon>Bacteria</taxon>
        <taxon>Bacillati</taxon>
        <taxon>Cyanobacteriota</taxon>
        <taxon>Cyanophyceae</taxon>
        <taxon>Oscillatoriophycideae</taxon>
        <taxon>Chroococcales</taxon>
        <taxon>Microcystaceae</taxon>
        <taxon>Microcystis</taxon>
    </lineage>
</organism>
<proteinExistence type="predicted"/>
<dbReference type="RefSeq" id="WP_130757013.1">
    <property type="nucleotide sequence ID" value="NZ_BIFY01000022.1"/>
</dbReference>
<protein>
    <recommendedName>
        <fullName evidence="4">C-5 cytosine-specific DNA methylase</fullName>
    </recommendedName>
</protein>
<gene>
    <name evidence="2" type="ORF">MiAbB_01739</name>
</gene>
<dbReference type="EMBL" id="BIFY01000022">
    <property type="protein sequence ID" value="GCE59820.1"/>
    <property type="molecule type" value="Genomic_DNA"/>
</dbReference>
<evidence type="ECO:0000256" key="1">
    <source>
        <dbReference type="SAM" id="MobiDB-lite"/>
    </source>
</evidence>
<feature type="region of interest" description="Disordered" evidence="1">
    <location>
        <begin position="52"/>
        <end position="81"/>
    </location>
</feature>
<accession>A0A402DCA9</accession>
<evidence type="ECO:0000313" key="2">
    <source>
        <dbReference type="EMBL" id="GCE59820.1"/>
    </source>
</evidence>
<reference evidence="3" key="1">
    <citation type="submission" date="2018-12" db="EMBL/GenBank/DDBJ databases">
        <title>Genome sequence of Microcystis aeruginosa NIES-4285.</title>
        <authorList>
            <person name="Tanabe Y."/>
        </authorList>
    </citation>
    <scope>NUCLEOTIDE SEQUENCE [LARGE SCALE GENOMIC DNA]</scope>
    <source>
        <strain evidence="3">NIES-4285</strain>
    </source>
</reference>
<evidence type="ECO:0008006" key="4">
    <source>
        <dbReference type="Google" id="ProtNLM"/>
    </source>
</evidence>
<comment type="caution">
    <text evidence="2">The sequence shown here is derived from an EMBL/GenBank/DDBJ whole genome shotgun (WGS) entry which is preliminary data.</text>
</comment>
<dbReference type="Proteomes" id="UP000289660">
    <property type="component" value="Unassembled WGS sequence"/>
</dbReference>
<feature type="compositionally biased region" description="Basic residues" evidence="1">
    <location>
        <begin position="57"/>
        <end position="68"/>
    </location>
</feature>
<sequence>MAIEAGASIVIVGEHPDNGKFYTIGEVRQDGWILTTDNHLFHQQFFDICSPPEPRPRASKIQKTRAKRSTTPNSFLGESESPIFLGENLGDHTSEISPKKKTVNPVTSSEIFLGENLGDHTSEISPKKKTVNPVTSSEIFLGENLGDHTSEISPKKKTVNPVTSSEIFLGENLGDHTSEISPKKKTVNPVTSSEIFLGENDRQQSSKLISPKKNPSGSLYAFNQEKKDKHGNVKTYPKVEGARSTGNPDHWFWAYCWDEKVNGRWKTFKRSVPREKLSKVRMAIDANQPVSEILKIIS</sequence>
<evidence type="ECO:0000313" key="3">
    <source>
        <dbReference type="Proteomes" id="UP000289660"/>
    </source>
</evidence>
<dbReference type="AlphaFoldDB" id="A0A402DCA9"/>